<gene>
    <name evidence="2" type="ORF">SNEC2469_LOCUS24207</name>
</gene>
<feature type="region of interest" description="Disordered" evidence="1">
    <location>
        <begin position="1"/>
        <end position="53"/>
    </location>
</feature>
<evidence type="ECO:0000313" key="2">
    <source>
        <dbReference type="EMBL" id="CAE7815766.1"/>
    </source>
</evidence>
<dbReference type="EMBL" id="CAJNJA010046235">
    <property type="protein sequence ID" value="CAE7815766.1"/>
    <property type="molecule type" value="Genomic_DNA"/>
</dbReference>
<dbReference type="Proteomes" id="UP000601435">
    <property type="component" value="Unassembled WGS sequence"/>
</dbReference>
<feature type="compositionally biased region" description="Acidic residues" evidence="1">
    <location>
        <begin position="1"/>
        <end position="10"/>
    </location>
</feature>
<feature type="non-terminal residue" evidence="2">
    <location>
        <position position="1"/>
    </location>
</feature>
<sequence>DLGESAEAGEDLGPAEVDEDATAADESRAEVEGMPPVTMDDVEDSDWGSSDNRFAGGEMLKGLHWNAKLHEYVDSSGDVPHTLWNTRDHWKFDDDYDVDKVSGLHGHFIDAGEVTSNLHGLHWDSHRHTYVDTSGK</sequence>
<name>A0A812Z7D8_9DINO</name>
<feature type="non-terminal residue" evidence="2">
    <location>
        <position position="136"/>
    </location>
</feature>
<proteinExistence type="predicted"/>
<comment type="caution">
    <text evidence="2">The sequence shown here is derived from an EMBL/GenBank/DDBJ whole genome shotgun (WGS) entry which is preliminary data.</text>
</comment>
<keyword evidence="3" id="KW-1185">Reference proteome</keyword>
<evidence type="ECO:0000313" key="3">
    <source>
        <dbReference type="Proteomes" id="UP000601435"/>
    </source>
</evidence>
<reference evidence="2" key="1">
    <citation type="submission" date="2021-02" db="EMBL/GenBank/DDBJ databases">
        <authorList>
            <person name="Dougan E. K."/>
            <person name="Rhodes N."/>
            <person name="Thang M."/>
            <person name="Chan C."/>
        </authorList>
    </citation>
    <scope>NUCLEOTIDE SEQUENCE</scope>
</reference>
<protein>
    <submittedName>
        <fullName evidence="2">Uncharacterized protein</fullName>
    </submittedName>
</protein>
<accession>A0A812Z7D8</accession>
<dbReference type="AlphaFoldDB" id="A0A812Z7D8"/>
<evidence type="ECO:0000256" key="1">
    <source>
        <dbReference type="SAM" id="MobiDB-lite"/>
    </source>
</evidence>
<organism evidence="2 3">
    <name type="scientific">Symbiodinium necroappetens</name>
    <dbReference type="NCBI Taxonomy" id="1628268"/>
    <lineage>
        <taxon>Eukaryota</taxon>
        <taxon>Sar</taxon>
        <taxon>Alveolata</taxon>
        <taxon>Dinophyceae</taxon>
        <taxon>Suessiales</taxon>
        <taxon>Symbiodiniaceae</taxon>
        <taxon>Symbiodinium</taxon>
    </lineage>
</organism>